<name>G8RXW2_MYCRN</name>
<feature type="signal peptide" evidence="1">
    <location>
        <begin position="1"/>
        <end position="26"/>
    </location>
</feature>
<organism evidence="2 3">
    <name type="scientific">Mycolicibacterium rhodesiae (strain NBB3)</name>
    <name type="common">Mycobacterium rhodesiae</name>
    <dbReference type="NCBI Taxonomy" id="710685"/>
    <lineage>
        <taxon>Bacteria</taxon>
        <taxon>Bacillati</taxon>
        <taxon>Actinomycetota</taxon>
        <taxon>Actinomycetes</taxon>
        <taxon>Mycobacteriales</taxon>
        <taxon>Mycobacteriaceae</taxon>
        <taxon>Mycolicibacterium</taxon>
    </lineage>
</organism>
<dbReference type="RefSeq" id="WP_014208475.1">
    <property type="nucleotide sequence ID" value="NC_016604.1"/>
</dbReference>
<dbReference type="Proteomes" id="UP000005442">
    <property type="component" value="Chromosome"/>
</dbReference>
<evidence type="ECO:0000256" key="1">
    <source>
        <dbReference type="SAM" id="SignalP"/>
    </source>
</evidence>
<protein>
    <recommendedName>
        <fullName evidence="4">Haemophore haem-binding domain-containing protein</fullName>
    </recommendedName>
</protein>
<proteinExistence type="predicted"/>
<accession>G8RXW2</accession>
<dbReference type="PATRIC" id="fig|710685.3.peg.3"/>
<evidence type="ECO:0000313" key="3">
    <source>
        <dbReference type="Proteomes" id="UP000005442"/>
    </source>
</evidence>
<keyword evidence="3" id="KW-1185">Reference proteome</keyword>
<dbReference type="eggNOG" id="ENOG5032HKQ">
    <property type="taxonomic scope" value="Bacteria"/>
</dbReference>
<evidence type="ECO:0008006" key="4">
    <source>
        <dbReference type="Google" id="ProtNLM"/>
    </source>
</evidence>
<feature type="chain" id="PRO_5039198376" description="Haemophore haem-binding domain-containing protein" evidence="1">
    <location>
        <begin position="27"/>
        <end position="127"/>
    </location>
</feature>
<dbReference type="KEGG" id="mrh:MycrhN_0003"/>
<gene>
    <name evidence="2" type="ordered locus">MycrhN_0003</name>
</gene>
<dbReference type="EMBL" id="CP003169">
    <property type="protein sequence ID" value="AEV70655.1"/>
    <property type="molecule type" value="Genomic_DNA"/>
</dbReference>
<keyword evidence="1" id="KW-0732">Signal</keyword>
<evidence type="ECO:0000313" key="2">
    <source>
        <dbReference type="EMBL" id="AEV70655.1"/>
    </source>
</evidence>
<sequence>MHRRLLALPFAVGAVAICVTVAPAVAADECGVILPTADRLEALFDVLSPSGTPSFLADQIRKALSPLYGSRSAPAIDLRIRSDMLATQVDNSDPYRPATPDLLASDLAKARQLLAAARDSCAPGVSG</sequence>
<dbReference type="OrthoDB" id="4729165at2"/>
<dbReference type="AlphaFoldDB" id="G8RXW2"/>
<dbReference type="HOGENOM" id="CLU_1968121_0_0_11"/>
<reference evidence="2 3" key="1">
    <citation type="submission" date="2011-12" db="EMBL/GenBank/DDBJ databases">
        <title>Complete sequence of Mycobacterium rhodesiae NBB3.</title>
        <authorList>
            <consortium name="US DOE Joint Genome Institute"/>
            <person name="Lucas S."/>
            <person name="Han J."/>
            <person name="Lapidus A."/>
            <person name="Cheng J.-F."/>
            <person name="Goodwin L."/>
            <person name="Pitluck S."/>
            <person name="Peters L."/>
            <person name="Mikhailova N."/>
            <person name="Gu W."/>
            <person name="Detter J.C."/>
            <person name="Han C."/>
            <person name="Tapia R."/>
            <person name="Land M."/>
            <person name="Hauser L."/>
            <person name="Kyrpides N."/>
            <person name="Ivanova N."/>
            <person name="Pagani I."/>
            <person name="Mattes T."/>
            <person name="Holmes A."/>
            <person name="Rutledge P."/>
            <person name="Paulsen I."/>
            <person name="Coleman N."/>
            <person name="Woyke T."/>
        </authorList>
    </citation>
    <scope>NUCLEOTIDE SEQUENCE [LARGE SCALE GENOMIC DNA]</scope>
    <source>
        <strain evidence="2 3">NBB3</strain>
    </source>
</reference>